<evidence type="ECO:0000313" key="5">
    <source>
        <dbReference type="Proteomes" id="UP001174196"/>
    </source>
</evidence>
<evidence type="ECO:0000256" key="3">
    <source>
        <dbReference type="ARBA" id="ARBA00023186"/>
    </source>
</evidence>
<keyword evidence="1" id="KW-0547">Nucleotide-binding</keyword>
<keyword evidence="5" id="KW-1185">Reference proteome</keyword>
<dbReference type="InterPro" id="IPR029047">
    <property type="entry name" value="HSP70_peptide-bd_sf"/>
</dbReference>
<dbReference type="RefSeq" id="WP_301238329.1">
    <property type="nucleotide sequence ID" value="NZ_JANRHH010000029.1"/>
</dbReference>
<sequence length="79" mass="8664">MPCERTRTYVTGEDNQPRVEIEVLQGEDEDPNSPNVQLIGKAGLRNLPPHKAGELVIEITLRNDADGVIEVVAKELKSG</sequence>
<dbReference type="InterPro" id="IPR013126">
    <property type="entry name" value="Hsp_70_fam"/>
</dbReference>
<reference evidence="4" key="1">
    <citation type="submission" date="2022-08" db="EMBL/GenBank/DDBJ databases">
        <title>Polycladomyces zharkentsis sp. nov., a novel thermophilic CMC and starch-degrading bacterium isolated from a geothermal spring in Kazakhstan.</title>
        <authorList>
            <person name="Mashzhan A."/>
            <person name="Kistaubaeva A."/>
            <person name="Javier-Lopez R."/>
            <person name="Birkeland N.-K."/>
        </authorList>
    </citation>
    <scope>NUCLEOTIDE SEQUENCE</scope>
    <source>
        <strain evidence="4">KSR 13</strain>
    </source>
</reference>
<keyword evidence="3" id="KW-0143">Chaperone</keyword>
<dbReference type="SUPFAM" id="SSF100920">
    <property type="entry name" value="Heat shock protein 70kD (HSP70), peptide-binding domain"/>
    <property type="match status" value="1"/>
</dbReference>
<evidence type="ECO:0000256" key="2">
    <source>
        <dbReference type="ARBA" id="ARBA00022840"/>
    </source>
</evidence>
<gene>
    <name evidence="4" type="ORF">NWF35_06280</name>
</gene>
<evidence type="ECO:0000313" key="4">
    <source>
        <dbReference type="EMBL" id="MDN4593515.1"/>
    </source>
</evidence>
<accession>A0ABT8ILD2</accession>
<protein>
    <submittedName>
        <fullName evidence="4">Hsp70 family protein</fullName>
    </submittedName>
</protein>
<proteinExistence type="predicted"/>
<dbReference type="EMBL" id="JANRHH010000029">
    <property type="protein sequence ID" value="MDN4593515.1"/>
    <property type="molecule type" value="Genomic_DNA"/>
</dbReference>
<organism evidence="4 5">
    <name type="scientific">Polycladomyces subterraneus</name>
    <dbReference type="NCBI Taxonomy" id="1016997"/>
    <lineage>
        <taxon>Bacteria</taxon>
        <taxon>Bacillati</taxon>
        <taxon>Bacillota</taxon>
        <taxon>Bacilli</taxon>
        <taxon>Bacillales</taxon>
        <taxon>Thermoactinomycetaceae</taxon>
        <taxon>Polycladomyces</taxon>
    </lineage>
</organism>
<name>A0ABT8ILD2_9BACL</name>
<dbReference type="Pfam" id="PF00012">
    <property type="entry name" value="HSP70"/>
    <property type="match status" value="1"/>
</dbReference>
<evidence type="ECO:0000256" key="1">
    <source>
        <dbReference type="ARBA" id="ARBA00022741"/>
    </source>
</evidence>
<keyword evidence="2" id="KW-0067">ATP-binding</keyword>
<dbReference type="Gene3D" id="2.60.34.10">
    <property type="entry name" value="Substrate Binding Domain Of DNAk, Chain A, domain 1"/>
    <property type="match status" value="1"/>
</dbReference>
<dbReference type="Proteomes" id="UP001174196">
    <property type="component" value="Unassembled WGS sequence"/>
</dbReference>
<comment type="caution">
    <text evidence="4">The sequence shown here is derived from an EMBL/GenBank/DDBJ whole genome shotgun (WGS) entry which is preliminary data.</text>
</comment>